<dbReference type="EMBL" id="JBICRM010000005">
    <property type="protein sequence ID" value="MFG1703744.1"/>
    <property type="molecule type" value="Genomic_DNA"/>
</dbReference>
<organism evidence="2 3">
    <name type="scientific">Nonomuraea marmarensis</name>
    <dbReference type="NCBI Taxonomy" id="3351344"/>
    <lineage>
        <taxon>Bacteria</taxon>
        <taxon>Bacillati</taxon>
        <taxon>Actinomycetota</taxon>
        <taxon>Actinomycetes</taxon>
        <taxon>Streptosporangiales</taxon>
        <taxon>Streptosporangiaceae</taxon>
        <taxon>Nonomuraea</taxon>
    </lineage>
</organism>
<comment type="caution">
    <text evidence="2">The sequence shown here is derived from an EMBL/GenBank/DDBJ whole genome shotgun (WGS) entry which is preliminary data.</text>
</comment>
<evidence type="ECO:0000313" key="3">
    <source>
        <dbReference type="Proteomes" id="UP001603978"/>
    </source>
</evidence>
<dbReference type="Gene3D" id="2.50.20.20">
    <property type="match status" value="1"/>
</dbReference>
<keyword evidence="3" id="KW-1185">Reference proteome</keyword>
<protein>
    <recommendedName>
        <fullName evidence="4">Lipoprotein</fullName>
    </recommendedName>
</protein>
<reference evidence="2 3" key="1">
    <citation type="submission" date="2024-10" db="EMBL/GenBank/DDBJ databases">
        <authorList>
            <person name="Topkara A.R."/>
            <person name="Saygin H."/>
        </authorList>
    </citation>
    <scope>NUCLEOTIDE SEQUENCE [LARGE SCALE GENOMIC DNA]</scope>
    <source>
        <strain evidence="2 3">M3C6</strain>
    </source>
</reference>
<accession>A0ABW7A8V3</accession>
<evidence type="ECO:0000256" key="1">
    <source>
        <dbReference type="SAM" id="SignalP"/>
    </source>
</evidence>
<name>A0ABW7A8V3_9ACTN</name>
<proteinExistence type="predicted"/>
<evidence type="ECO:0008006" key="4">
    <source>
        <dbReference type="Google" id="ProtNLM"/>
    </source>
</evidence>
<gene>
    <name evidence="2" type="ORF">ACFLIM_11160</name>
</gene>
<sequence length="256" mass="27610">MKNMIAAVVAGGAVLVAAAPAHAAPKDPVRALQAQLVTGHGVRFSETTTLADDRGKDPFQRRTGTFQFNKKGIAASDITAKMLNETSEFEDSRTPERTISVGRTGWSSGGMWKDQLPEGKTWYKIGGMLAGGSGFYGQVINPAEPKTLAGLIKKGKHVRNTYTGKITFKELDKLSPWFGASIPIRWHNETKVSYTLTVNGAGLVTRVTSSYAATGVFDTDALEGKTFTIDSRFTGWGRKVSIKAPDPDKVATKLNE</sequence>
<feature type="signal peptide" evidence="1">
    <location>
        <begin position="1"/>
        <end position="23"/>
    </location>
</feature>
<keyword evidence="1" id="KW-0732">Signal</keyword>
<dbReference type="Proteomes" id="UP001603978">
    <property type="component" value="Unassembled WGS sequence"/>
</dbReference>
<dbReference type="RefSeq" id="WP_393164416.1">
    <property type="nucleotide sequence ID" value="NZ_JBICRM010000005.1"/>
</dbReference>
<feature type="chain" id="PRO_5046716403" description="Lipoprotein" evidence="1">
    <location>
        <begin position="24"/>
        <end position="256"/>
    </location>
</feature>
<evidence type="ECO:0000313" key="2">
    <source>
        <dbReference type="EMBL" id="MFG1703744.1"/>
    </source>
</evidence>